<dbReference type="InterPro" id="IPR036259">
    <property type="entry name" value="MFS_trans_sf"/>
</dbReference>
<sequence length="534" mass="57567">MGAADAVVAEKGTPVMPQFDLPVDSEHKAKVIRIFSFGQPHMRSMHLAWFAFFMTFLATFAPASLITVIRENLVIDKWQNGSAGVAAVCGAIAFRLFMGAFLDNVGPRMGTAFTLLMLSPAVFCIALVNDAAGYTAARLFIGCSLCMFVCCQFWVGIMFNVRIVGFANAIAAGWGNMGGGACHFIMPLLYQAIKHAVPGFQAWRWSFFIPGGIYIVVGIVVLLFGQDAPDGDFRDLKRSGAMATAKGNVWATLKCGMLNYRTIVLALTYGYSFGVELTVDNIIVAYLYDQFQMNLTTAGGLGALFGLMNLFSRASGGLLSDLAAVRWGMRGRLWTLWSIQTLGGVFCLIMGYMDYSLGATVATMVIFSIFCQQACGAHFGIAPFISRRAYGVVSGMIGAGGNLGSVSTQLIFFAGSAGSPVMSPQQGLIWMGVMTIGLTMILFTLWWPMWGSMLTPAKEEYAEEDYYLKEWSAEEVSQNLHTTAMKFAMESRSQRGAKPMNGQMSAAALNATAGMANQNVQPGVVEVVNAGGKA</sequence>
<comment type="subcellular location">
    <subcellularLocation>
        <location evidence="1">Membrane</location>
        <topology evidence="1">Multi-pass membrane protein</topology>
    </subcellularLocation>
</comment>
<dbReference type="Gene3D" id="1.20.1250.20">
    <property type="entry name" value="MFS general substrate transporter like domains"/>
    <property type="match status" value="2"/>
</dbReference>
<feature type="transmembrane region" description="Helical" evidence="8">
    <location>
        <begin position="389"/>
        <end position="415"/>
    </location>
</feature>
<dbReference type="AlphaFoldDB" id="A0A699YRK4"/>
<keyword evidence="6" id="KW-0534">Nitrate assimilation</keyword>
<name>A0A699YRK4_HAELA</name>
<feature type="transmembrane region" description="Helical" evidence="8">
    <location>
        <begin position="47"/>
        <end position="69"/>
    </location>
</feature>
<dbReference type="Proteomes" id="UP000485058">
    <property type="component" value="Unassembled WGS sequence"/>
</dbReference>
<feature type="transmembrane region" description="Helical" evidence="8">
    <location>
        <begin position="169"/>
        <end position="190"/>
    </location>
</feature>
<dbReference type="Pfam" id="PF07690">
    <property type="entry name" value="MFS_1"/>
    <property type="match status" value="1"/>
</dbReference>
<comment type="similarity">
    <text evidence="2">Belongs to the major facilitator superfamily. Nitrate/nitrite porter (TC 2.A.1.8) family.</text>
</comment>
<dbReference type="GO" id="GO:0016020">
    <property type="term" value="C:membrane"/>
    <property type="evidence" value="ECO:0007669"/>
    <property type="project" value="UniProtKB-SubCell"/>
</dbReference>
<proteinExistence type="inferred from homology"/>
<feature type="transmembrane region" description="Helical" evidence="8">
    <location>
        <begin position="359"/>
        <end position="382"/>
    </location>
</feature>
<feature type="transmembrane region" description="Helical" evidence="8">
    <location>
        <begin position="333"/>
        <end position="353"/>
    </location>
</feature>
<reference evidence="9 10" key="1">
    <citation type="submission" date="2020-02" db="EMBL/GenBank/DDBJ databases">
        <title>Draft genome sequence of Haematococcus lacustris strain NIES-144.</title>
        <authorList>
            <person name="Morimoto D."/>
            <person name="Nakagawa S."/>
            <person name="Yoshida T."/>
            <person name="Sawayama S."/>
        </authorList>
    </citation>
    <scope>NUCLEOTIDE SEQUENCE [LARGE SCALE GENOMIC DNA]</scope>
    <source>
        <strain evidence="9 10">NIES-144</strain>
    </source>
</reference>
<evidence type="ECO:0000256" key="2">
    <source>
        <dbReference type="ARBA" id="ARBA00008432"/>
    </source>
</evidence>
<evidence type="ECO:0000256" key="6">
    <source>
        <dbReference type="ARBA" id="ARBA00023063"/>
    </source>
</evidence>
<feature type="transmembrane region" description="Helical" evidence="8">
    <location>
        <begin position="294"/>
        <end position="312"/>
    </location>
</feature>
<feature type="transmembrane region" description="Helical" evidence="8">
    <location>
        <begin position="263"/>
        <end position="288"/>
    </location>
</feature>
<dbReference type="GO" id="GO:0042128">
    <property type="term" value="P:nitrate assimilation"/>
    <property type="evidence" value="ECO:0007669"/>
    <property type="project" value="UniProtKB-KW"/>
</dbReference>
<dbReference type="GO" id="GO:1990351">
    <property type="term" value="C:transporter complex"/>
    <property type="evidence" value="ECO:0007669"/>
    <property type="project" value="UniProtKB-ARBA"/>
</dbReference>
<evidence type="ECO:0000256" key="7">
    <source>
        <dbReference type="ARBA" id="ARBA00023136"/>
    </source>
</evidence>
<dbReference type="SUPFAM" id="SSF103473">
    <property type="entry name" value="MFS general substrate transporter"/>
    <property type="match status" value="1"/>
</dbReference>
<accession>A0A699YRK4</accession>
<organism evidence="9 10">
    <name type="scientific">Haematococcus lacustris</name>
    <name type="common">Green alga</name>
    <name type="synonym">Haematococcus pluvialis</name>
    <dbReference type="NCBI Taxonomy" id="44745"/>
    <lineage>
        <taxon>Eukaryota</taxon>
        <taxon>Viridiplantae</taxon>
        <taxon>Chlorophyta</taxon>
        <taxon>core chlorophytes</taxon>
        <taxon>Chlorophyceae</taxon>
        <taxon>CS clade</taxon>
        <taxon>Chlamydomonadales</taxon>
        <taxon>Haematococcaceae</taxon>
        <taxon>Haematococcus</taxon>
    </lineage>
</organism>
<evidence type="ECO:0000313" key="10">
    <source>
        <dbReference type="Proteomes" id="UP000485058"/>
    </source>
</evidence>
<evidence type="ECO:0000256" key="1">
    <source>
        <dbReference type="ARBA" id="ARBA00004141"/>
    </source>
</evidence>
<evidence type="ECO:0000256" key="4">
    <source>
        <dbReference type="ARBA" id="ARBA00022692"/>
    </source>
</evidence>
<feature type="transmembrane region" description="Helical" evidence="8">
    <location>
        <begin position="134"/>
        <end position="157"/>
    </location>
</feature>
<feature type="transmembrane region" description="Helical" evidence="8">
    <location>
        <begin position="427"/>
        <end position="448"/>
    </location>
</feature>
<keyword evidence="3" id="KW-0813">Transport</keyword>
<dbReference type="PANTHER" id="PTHR23515">
    <property type="entry name" value="HIGH-AFFINITY NITRATE TRANSPORTER 2.3"/>
    <property type="match status" value="1"/>
</dbReference>
<keyword evidence="7 8" id="KW-0472">Membrane</keyword>
<gene>
    <name evidence="9" type="ORF">HaLaN_08568</name>
</gene>
<evidence type="ECO:0000256" key="3">
    <source>
        <dbReference type="ARBA" id="ARBA00022448"/>
    </source>
</evidence>
<dbReference type="GO" id="GO:0015112">
    <property type="term" value="F:nitrate transmembrane transporter activity"/>
    <property type="evidence" value="ECO:0007669"/>
    <property type="project" value="InterPro"/>
</dbReference>
<dbReference type="CDD" id="cd17341">
    <property type="entry name" value="MFS_NRT2_like"/>
    <property type="match status" value="1"/>
</dbReference>
<feature type="transmembrane region" description="Helical" evidence="8">
    <location>
        <begin position="81"/>
        <end position="102"/>
    </location>
</feature>
<keyword evidence="5 8" id="KW-1133">Transmembrane helix</keyword>
<evidence type="ECO:0000313" key="9">
    <source>
        <dbReference type="EMBL" id="GFH12813.1"/>
    </source>
</evidence>
<feature type="transmembrane region" description="Helical" evidence="8">
    <location>
        <begin position="109"/>
        <end position="128"/>
    </location>
</feature>
<dbReference type="EMBL" id="BLLF01000542">
    <property type="protein sequence ID" value="GFH12813.1"/>
    <property type="molecule type" value="Genomic_DNA"/>
</dbReference>
<dbReference type="FunFam" id="1.20.1250.20:FF:000053">
    <property type="entry name" value="Nitrate transporter 2.1"/>
    <property type="match status" value="1"/>
</dbReference>
<feature type="transmembrane region" description="Helical" evidence="8">
    <location>
        <begin position="202"/>
        <end position="224"/>
    </location>
</feature>
<evidence type="ECO:0000256" key="5">
    <source>
        <dbReference type="ARBA" id="ARBA00022989"/>
    </source>
</evidence>
<dbReference type="InterPro" id="IPR011701">
    <property type="entry name" value="MFS"/>
</dbReference>
<dbReference type="InterPro" id="IPR044772">
    <property type="entry name" value="NO3_transporter"/>
</dbReference>
<keyword evidence="4 8" id="KW-0812">Transmembrane</keyword>
<comment type="caution">
    <text evidence="9">The sequence shown here is derived from an EMBL/GenBank/DDBJ whole genome shotgun (WGS) entry which is preliminary data.</text>
</comment>
<evidence type="ECO:0000256" key="8">
    <source>
        <dbReference type="SAM" id="Phobius"/>
    </source>
</evidence>
<keyword evidence="10" id="KW-1185">Reference proteome</keyword>
<protein>
    <submittedName>
        <fullName evidence="9">Nitrate/nitrite transporter</fullName>
    </submittedName>
</protein>